<dbReference type="SUPFAM" id="SSF110004">
    <property type="entry name" value="Glycolipid transfer protein, GLTP"/>
    <property type="match status" value="1"/>
</dbReference>
<dbReference type="InterPro" id="IPR014830">
    <property type="entry name" value="Glycolipid_transfer_prot_dom"/>
</dbReference>
<dbReference type="InterPro" id="IPR036497">
    <property type="entry name" value="GLTP_sf"/>
</dbReference>
<dbReference type="GO" id="GO:0005829">
    <property type="term" value="C:cytosol"/>
    <property type="evidence" value="ECO:0007669"/>
    <property type="project" value="TreeGrafter"/>
</dbReference>
<comment type="caution">
    <text evidence="4">The sequence shown here is derived from an EMBL/GenBank/DDBJ whole genome shotgun (WGS) entry which is preliminary data.</text>
</comment>
<dbReference type="GO" id="GO:1902388">
    <property type="term" value="F:ceramide 1-phosphate transfer activity"/>
    <property type="evidence" value="ECO:0007669"/>
    <property type="project" value="TreeGrafter"/>
</dbReference>
<evidence type="ECO:0000313" key="4">
    <source>
        <dbReference type="EMBL" id="KAK4538034.1"/>
    </source>
</evidence>
<accession>A0AAV9J0K5</accession>
<feature type="region of interest" description="Disordered" evidence="2">
    <location>
        <begin position="247"/>
        <end position="342"/>
    </location>
</feature>
<feature type="compositionally biased region" description="Basic and acidic residues" evidence="2">
    <location>
        <begin position="1"/>
        <end position="16"/>
    </location>
</feature>
<dbReference type="EMBL" id="JANCYW010000015">
    <property type="protein sequence ID" value="KAK4538034.1"/>
    <property type="molecule type" value="Genomic_DNA"/>
</dbReference>
<dbReference type="PANTHER" id="PTHR10219">
    <property type="entry name" value="GLYCOLIPID TRANSFER PROTEIN-RELATED"/>
    <property type="match status" value="1"/>
</dbReference>
<organism evidence="4 5">
    <name type="scientific">Cyanidium caldarium</name>
    <name type="common">Red alga</name>
    <dbReference type="NCBI Taxonomy" id="2771"/>
    <lineage>
        <taxon>Eukaryota</taxon>
        <taxon>Rhodophyta</taxon>
        <taxon>Bangiophyceae</taxon>
        <taxon>Cyanidiales</taxon>
        <taxon>Cyanidiaceae</taxon>
        <taxon>Cyanidium</taxon>
    </lineage>
</organism>
<dbReference type="PANTHER" id="PTHR10219:SF25">
    <property type="entry name" value="PLECKSTRIN HOMOLOGY DOMAIN-CONTAINING FAMILY A MEMBER 8"/>
    <property type="match status" value="1"/>
</dbReference>
<feature type="region of interest" description="Disordered" evidence="2">
    <location>
        <begin position="44"/>
        <end position="125"/>
    </location>
</feature>
<feature type="domain" description="Glycolipid transfer protein" evidence="3">
    <location>
        <begin position="478"/>
        <end position="619"/>
    </location>
</feature>
<dbReference type="GO" id="GO:1902387">
    <property type="term" value="F:ceramide 1-phosphate binding"/>
    <property type="evidence" value="ECO:0007669"/>
    <property type="project" value="TreeGrafter"/>
</dbReference>
<dbReference type="AlphaFoldDB" id="A0AAV9J0K5"/>
<gene>
    <name evidence="4" type="ORF">CDCA_CDCA15G4059</name>
</gene>
<dbReference type="Proteomes" id="UP001301350">
    <property type="component" value="Unassembled WGS sequence"/>
</dbReference>
<feature type="compositionally biased region" description="Basic and acidic residues" evidence="2">
    <location>
        <begin position="294"/>
        <end position="306"/>
    </location>
</feature>
<protein>
    <recommendedName>
        <fullName evidence="3">Glycolipid transfer protein domain-containing protein</fullName>
    </recommendedName>
</protein>
<keyword evidence="5" id="KW-1185">Reference proteome</keyword>
<proteinExistence type="predicted"/>
<evidence type="ECO:0000313" key="5">
    <source>
        <dbReference type="Proteomes" id="UP001301350"/>
    </source>
</evidence>
<dbReference type="Pfam" id="PF08718">
    <property type="entry name" value="GLTP"/>
    <property type="match status" value="1"/>
</dbReference>
<evidence type="ECO:0000256" key="1">
    <source>
        <dbReference type="ARBA" id="ARBA00022448"/>
    </source>
</evidence>
<dbReference type="Gene3D" id="1.10.3520.10">
    <property type="entry name" value="Glycolipid transfer protein"/>
    <property type="match status" value="1"/>
</dbReference>
<keyword evidence="1" id="KW-0813">Transport</keyword>
<feature type="region of interest" description="Disordered" evidence="2">
    <location>
        <begin position="1"/>
        <end position="21"/>
    </location>
</feature>
<name>A0AAV9J0K5_CYACA</name>
<evidence type="ECO:0000256" key="2">
    <source>
        <dbReference type="SAM" id="MobiDB-lite"/>
    </source>
</evidence>
<evidence type="ECO:0000259" key="3">
    <source>
        <dbReference type="Pfam" id="PF08718"/>
    </source>
</evidence>
<dbReference type="GO" id="GO:0016020">
    <property type="term" value="C:membrane"/>
    <property type="evidence" value="ECO:0007669"/>
    <property type="project" value="TreeGrafter"/>
</dbReference>
<feature type="compositionally biased region" description="Low complexity" evidence="2">
    <location>
        <begin position="371"/>
        <end position="385"/>
    </location>
</feature>
<reference evidence="4 5" key="1">
    <citation type="submission" date="2022-07" db="EMBL/GenBank/DDBJ databases">
        <title>Genome-wide signatures of adaptation to extreme environments.</title>
        <authorList>
            <person name="Cho C.H."/>
            <person name="Yoon H.S."/>
        </authorList>
    </citation>
    <scope>NUCLEOTIDE SEQUENCE [LARGE SCALE GENOMIC DNA]</scope>
    <source>
        <strain evidence="4 5">DBV 063 E5</strain>
    </source>
</reference>
<sequence length="677" mass="75186">MMPDERTSSVQRHESPDGLTGRLKQLIREGKRLFLCAGGLGSESLGRVAESVRPPRAPTRSNTSWQGRGNGDRSHATDSLGHSVKPRPPDLTRRSVALGSPLERSDASANGRLAVSTPGQGRTMRARHWRASSESSVSFVVADVFEVPEGPLGRDAVDQSVLPSAPAGDGRAVAFIDQLRASVLTPWRRQNWWARTVCILALLTWGAYVQWPRWTLVLPALLAILLPWGNATWDALRHNRRSKVFERDRAPHATENAAATRRVPEEAHPPSPKRLPVGVSPRSLRTPDTSLFDASRDASFSEKRSLETSAMGKEANAASPQAVRGVDARFQSSPPRPPKATPAAFQELQPARIFHHVFSALGVESAQAHVPARPRTPTPSSSSLGEGDDDDVANEGDVPPIDIQSSSVTDDSRYETPDASVHRAGSLPRPSASLARRESSLRSRAPRRSKDVLSREHFLRIVPTWTSMRITGNQELMVDDFCDGLMCLMPVVDALGTAFRIIKLDVRSKTADIRKAATKLRCATLQRMVELEMSQSSSRTLGLLARRTSGTESLLWMKRMVQFVYFFIWALHRGVDMRDSVYHAYLNTLKPCHPFVVQRIAGNLHRIVPDWLAFANKLHAEPEQVRVHMEALLRVMETRLDLLVHFYNERDLETLCTIDARDIRQQVEALMAGKGER</sequence>
<feature type="region of interest" description="Disordered" evidence="2">
    <location>
        <begin position="365"/>
        <end position="448"/>
    </location>
</feature>